<sequence>MCQRWTIRFGFAGDGYTNGFPFAPVARWPNFSQQPLWKRRRHFTTFTCSIPQLDTLESADAATTDRDSNNETVCAEATPAFETPEEARAEAKLRSARIHDHYDLLNTIVVRHEEAIHTKWPKESRKQKLKKLKLLLDAWPGMSANHRPDFHAFRKNADSDSEDFEPLERLHFMWPHINEEDLTRPNNLLLMINSRG</sequence>
<dbReference type="Proteomes" id="UP001175000">
    <property type="component" value="Unassembled WGS sequence"/>
</dbReference>
<organism evidence="1 2">
    <name type="scientific">Immersiella caudata</name>
    <dbReference type="NCBI Taxonomy" id="314043"/>
    <lineage>
        <taxon>Eukaryota</taxon>
        <taxon>Fungi</taxon>
        <taxon>Dikarya</taxon>
        <taxon>Ascomycota</taxon>
        <taxon>Pezizomycotina</taxon>
        <taxon>Sordariomycetes</taxon>
        <taxon>Sordariomycetidae</taxon>
        <taxon>Sordariales</taxon>
        <taxon>Lasiosphaeriaceae</taxon>
        <taxon>Immersiella</taxon>
    </lineage>
</organism>
<gene>
    <name evidence="1" type="ORF">B0T14DRAFT_561380</name>
</gene>
<dbReference type="EMBL" id="JAULSU010000001">
    <property type="protein sequence ID" value="KAK0633836.1"/>
    <property type="molecule type" value="Genomic_DNA"/>
</dbReference>
<protein>
    <submittedName>
        <fullName evidence="1">Uncharacterized protein</fullName>
    </submittedName>
</protein>
<dbReference type="AlphaFoldDB" id="A0AA39XHQ0"/>
<proteinExistence type="predicted"/>
<comment type="caution">
    <text evidence="1">The sequence shown here is derived from an EMBL/GenBank/DDBJ whole genome shotgun (WGS) entry which is preliminary data.</text>
</comment>
<evidence type="ECO:0000313" key="1">
    <source>
        <dbReference type="EMBL" id="KAK0633836.1"/>
    </source>
</evidence>
<evidence type="ECO:0000313" key="2">
    <source>
        <dbReference type="Proteomes" id="UP001175000"/>
    </source>
</evidence>
<keyword evidence="2" id="KW-1185">Reference proteome</keyword>
<dbReference type="PANTHER" id="PTHR40788:SF2">
    <property type="entry name" value="CLR5 DOMAIN-CONTAINING PROTEIN"/>
    <property type="match status" value="1"/>
</dbReference>
<accession>A0AA39XHQ0</accession>
<reference evidence="1" key="1">
    <citation type="submission" date="2023-06" db="EMBL/GenBank/DDBJ databases">
        <title>Genome-scale phylogeny and comparative genomics of the fungal order Sordariales.</title>
        <authorList>
            <consortium name="Lawrence Berkeley National Laboratory"/>
            <person name="Hensen N."/>
            <person name="Bonometti L."/>
            <person name="Westerberg I."/>
            <person name="Brannstrom I.O."/>
            <person name="Guillou S."/>
            <person name="Cros-Aarteil S."/>
            <person name="Calhoun S."/>
            <person name="Haridas S."/>
            <person name="Kuo A."/>
            <person name="Mondo S."/>
            <person name="Pangilinan J."/>
            <person name="Riley R."/>
            <person name="Labutti K."/>
            <person name="Andreopoulos B."/>
            <person name="Lipzen A."/>
            <person name="Chen C."/>
            <person name="Yanf M."/>
            <person name="Daum C."/>
            <person name="Ng V."/>
            <person name="Clum A."/>
            <person name="Steindorff A."/>
            <person name="Ohm R."/>
            <person name="Martin F."/>
            <person name="Silar P."/>
            <person name="Natvig D."/>
            <person name="Lalanne C."/>
            <person name="Gautier V."/>
            <person name="Ament-Velasquez S.L."/>
            <person name="Kruys A."/>
            <person name="Hutchinson M.I."/>
            <person name="Powell A.J."/>
            <person name="Barry K."/>
            <person name="Miller A.N."/>
            <person name="Grigoriev I.V."/>
            <person name="Debuchy R."/>
            <person name="Gladieux P."/>
            <person name="Thoren M.H."/>
            <person name="Johannesson H."/>
        </authorList>
    </citation>
    <scope>NUCLEOTIDE SEQUENCE</scope>
    <source>
        <strain evidence="1">CBS 606.72</strain>
    </source>
</reference>
<name>A0AA39XHQ0_9PEZI</name>
<dbReference type="PANTHER" id="PTHR40788">
    <property type="entry name" value="CLR5 DOMAIN-CONTAINING PROTEIN-RELATED"/>
    <property type="match status" value="1"/>
</dbReference>